<sequence>MALSVVTNTASLNAQRNLTKSGAGLEQSMQRLSSGMRINSAKDDAAGMQIANRMTSQINGLGVAQRNANDGISMAQTAEGAMQASTDILQRMRELSLQSANGSNSSGDRDALQKEVAALKVELTRIAETTQFGGTNLLDGSFGTKAFQVGTNSAETITIGLRDISAESMGAVNMTTISAGTALSAADATLAAADGATLNISVSGNSIAVDMTSVTDNESLASAINAAANGMGIEASYDSAGSTITFSGDIVGTATTDILTVTGTQADGTTAITGPSTVQASGTVSTFHADNIDISTVAGTADALAVIDKALLEISDSRANLGAVQNRFSHTIGNLANIEENVSASRSRIQDTDFATETAVMTKNQILQQAGTSILAQANQVPQAALSLLG</sequence>
<keyword evidence="2 4" id="KW-0964">Secreted</keyword>
<comment type="subcellular location">
    <subcellularLocation>
        <location evidence="4">Secreted</location>
    </subcellularLocation>
    <subcellularLocation>
        <location evidence="4">Bacterial flagellum</location>
    </subcellularLocation>
</comment>
<dbReference type="InterPro" id="IPR010810">
    <property type="entry name" value="Flagellin_hook_IN_motif"/>
</dbReference>
<dbReference type="PRINTS" id="PR00207">
    <property type="entry name" value="FLAGELLIN"/>
</dbReference>
<evidence type="ECO:0000313" key="8">
    <source>
        <dbReference type="Proteomes" id="UP000815846"/>
    </source>
</evidence>
<evidence type="ECO:0000259" key="6">
    <source>
        <dbReference type="Pfam" id="PF00700"/>
    </source>
</evidence>
<dbReference type="Pfam" id="PF00700">
    <property type="entry name" value="Flagellin_C"/>
    <property type="match status" value="1"/>
</dbReference>
<comment type="similarity">
    <text evidence="1 4">Belongs to the bacterial flagellin family.</text>
</comment>
<keyword evidence="7" id="KW-0282">Flagellum</keyword>
<keyword evidence="7" id="KW-0966">Cell projection</keyword>
<keyword evidence="8" id="KW-1185">Reference proteome</keyword>
<dbReference type="Gene3D" id="6.10.10.10">
    <property type="entry name" value="Flagellar export chaperone, C-terminal domain"/>
    <property type="match status" value="1"/>
</dbReference>
<protein>
    <recommendedName>
        <fullName evidence="4">Flagellin</fullName>
    </recommendedName>
</protein>
<dbReference type="Gene3D" id="2.60.40.4390">
    <property type="match status" value="1"/>
</dbReference>
<evidence type="ECO:0000256" key="2">
    <source>
        <dbReference type="ARBA" id="ARBA00022525"/>
    </source>
</evidence>
<feature type="domain" description="Flagellin N-terminal" evidence="5">
    <location>
        <begin position="6"/>
        <end position="141"/>
    </location>
</feature>
<reference evidence="7 8" key="1">
    <citation type="submission" date="2019-08" db="EMBL/GenBank/DDBJ databases">
        <title>Microbe sample from Colwellia echini.</title>
        <authorList>
            <person name="Christiansen L."/>
            <person name="Pathiraja D."/>
            <person name="Schultz-Johansen M."/>
            <person name="Choi I.-G."/>
            <person name="Stougaard P."/>
        </authorList>
    </citation>
    <scope>NUCLEOTIDE SEQUENCE [LARGE SCALE GENOMIC DNA]</scope>
    <source>
        <strain evidence="7 8">A3</strain>
    </source>
</reference>
<dbReference type="Pfam" id="PF00669">
    <property type="entry name" value="Flagellin_N"/>
    <property type="match status" value="1"/>
</dbReference>
<keyword evidence="3 4" id="KW-0975">Bacterial flagellum</keyword>
<dbReference type="InterPro" id="IPR001029">
    <property type="entry name" value="Flagellin_N"/>
</dbReference>
<proteinExistence type="inferred from homology"/>
<dbReference type="InterPro" id="IPR046358">
    <property type="entry name" value="Flagellin_C"/>
</dbReference>
<evidence type="ECO:0000256" key="3">
    <source>
        <dbReference type="ARBA" id="ARBA00023143"/>
    </source>
</evidence>
<dbReference type="Proteomes" id="UP000815846">
    <property type="component" value="Unassembled WGS sequence"/>
</dbReference>
<comment type="function">
    <text evidence="4">Flagellin is the subunit protein which polymerizes to form the filaments of bacterial flagella.</text>
</comment>
<name>A0ABY3MWM7_9GAMM</name>
<evidence type="ECO:0000256" key="4">
    <source>
        <dbReference type="RuleBase" id="RU362073"/>
    </source>
</evidence>
<dbReference type="Gene3D" id="1.20.1330.10">
    <property type="entry name" value="f41 fragment of flagellin, N-terminal domain"/>
    <property type="match status" value="1"/>
</dbReference>
<comment type="caution">
    <text evidence="7">The sequence shown here is derived from an EMBL/GenBank/DDBJ whole genome shotgun (WGS) entry which is preliminary data.</text>
</comment>
<accession>A0ABY3MWM7</accession>
<gene>
    <name evidence="7" type="ORF">CWS31_009470</name>
</gene>
<evidence type="ECO:0000256" key="1">
    <source>
        <dbReference type="ARBA" id="ARBA00005709"/>
    </source>
</evidence>
<dbReference type="RefSeq" id="WP_101344140.1">
    <property type="nucleotide sequence ID" value="NZ_PJAI02000009.1"/>
</dbReference>
<dbReference type="InterPro" id="IPR042187">
    <property type="entry name" value="Flagellin_C_sub2"/>
</dbReference>
<dbReference type="PANTHER" id="PTHR42792">
    <property type="entry name" value="FLAGELLIN"/>
    <property type="match status" value="1"/>
</dbReference>
<feature type="domain" description="Flagellin C-terminal" evidence="6">
    <location>
        <begin position="305"/>
        <end position="389"/>
    </location>
</feature>
<keyword evidence="7" id="KW-0969">Cilium</keyword>
<dbReference type="InterPro" id="IPR001492">
    <property type="entry name" value="Flagellin"/>
</dbReference>
<dbReference type="SUPFAM" id="SSF64518">
    <property type="entry name" value="Phase 1 flagellin"/>
    <property type="match status" value="1"/>
</dbReference>
<organism evidence="7 8">
    <name type="scientific">Colwellia echini</name>
    <dbReference type="NCBI Taxonomy" id="1982103"/>
    <lineage>
        <taxon>Bacteria</taxon>
        <taxon>Pseudomonadati</taxon>
        <taxon>Pseudomonadota</taxon>
        <taxon>Gammaproteobacteria</taxon>
        <taxon>Alteromonadales</taxon>
        <taxon>Colwelliaceae</taxon>
        <taxon>Colwellia</taxon>
    </lineage>
</organism>
<dbReference type="PANTHER" id="PTHR42792:SF2">
    <property type="entry name" value="FLAGELLIN"/>
    <property type="match status" value="1"/>
</dbReference>
<dbReference type="Gene3D" id="6.10.280.190">
    <property type="match status" value="1"/>
</dbReference>
<dbReference type="Pfam" id="PF07196">
    <property type="entry name" value="Flagellin_IN"/>
    <property type="match status" value="1"/>
</dbReference>
<evidence type="ECO:0000259" key="5">
    <source>
        <dbReference type="Pfam" id="PF00669"/>
    </source>
</evidence>
<dbReference type="EMBL" id="PJAI02000009">
    <property type="protein sequence ID" value="TYK65584.1"/>
    <property type="molecule type" value="Genomic_DNA"/>
</dbReference>
<evidence type="ECO:0000313" key="7">
    <source>
        <dbReference type="EMBL" id="TYK65584.1"/>
    </source>
</evidence>